<evidence type="ECO:0000259" key="6">
    <source>
        <dbReference type="SMART" id="SM00644"/>
    </source>
</evidence>
<dbReference type="InterPro" id="IPR051206">
    <property type="entry name" value="NAMLAA_amidase_2"/>
</dbReference>
<feature type="chain" id="PRO_5046747552" description="N-acetylmuramoyl-L-alanine amidase" evidence="5">
    <location>
        <begin position="25"/>
        <end position="647"/>
    </location>
</feature>
<keyword evidence="8" id="KW-1185">Reference proteome</keyword>
<evidence type="ECO:0000313" key="8">
    <source>
        <dbReference type="Proteomes" id="UP001301653"/>
    </source>
</evidence>
<dbReference type="SUPFAM" id="SSF55846">
    <property type="entry name" value="N-acetylmuramoyl-L-alanine amidase-like"/>
    <property type="match status" value="1"/>
</dbReference>
<sequence>MMHRHTAVLLSAVITSIVAAPALAQTSLKAAQADSSQALDMQLKMEEAVLAPQRAMFRRYFQQAYRRYPSIPSGTLEAMAFVQSRWSNLQPRQAQDANHLRMPASWGVMGLYAGQGFEDQVGEGARLLGVSSDAVRTDVATNILAAAALLDAQIRQDIPDADARTNATPEAIRPALMRYAGFAPAGAQAARSGGNIDTYARTSFAYDVLLAQDRGVNDRGIVVPERPIAWEDAFDAPQLVTLRAPMVRLDVSGDRVDTGAYHIDPVSETLQANAARADARATAGIDATIQSTDYGPAIWSAASSSNYAASRAAAISAVTVHTTQGSYAGTISWFKNASAQVSAHYVIRSSDGQVTQMVRDAHTAWHVGSQNSYTLGIEHEGYVDNSSWYTNAMYEASAALVRNFCAKYSAISCASAYSGPSSSGINVLATSVKIKGHQHYSGQTHTDPGINWNWSKYYALINPGSGGGTGAVTYLDRFESSVGHFDTSPSYSGSTTGISTASTATRDCTTQKNGSCSLRVLLKDNTASTASWAVRLLSGAGTPANNTALARSNGVVGFWVWTGGSGVSVGVGIDDSDGTERSTSKAIAANTWTYVSWPLSDAAQWNAWVDGNGAITASSVKLDAIWLYHANTAYDINVYIDDVQIKN</sequence>
<evidence type="ECO:0000256" key="3">
    <source>
        <dbReference type="ARBA" id="ARBA00022801"/>
    </source>
</evidence>
<dbReference type="CDD" id="cd06583">
    <property type="entry name" value="PGRP"/>
    <property type="match status" value="1"/>
</dbReference>
<protein>
    <recommendedName>
        <fullName evidence="2">N-acetylmuramoyl-L-alanine amidase</fullName>
        <ecNumber evidence="2">3.5.1.28</ecNumber>
    </recommendedName>
</protein>
<keyword evidence="4" id="KW-0961">Cell wall biogenesis/degradation</keyword>
<dbReference type="Proteomes" id="UP001301653">
    <property type="component" value="Unassembled WGS sequence"/>
</dbReference>
<evidence type="ECO:0000313" key="7">
    <source>
        <dbReference type="EMBL" id="MEA5668180.1"/>
    </source>
</evidence>
<dbReference type="Gene3D" id="3.40.80.10">
    <property type="entry name" value="Peptidoglycan recognition protein-like"/>
    <property type="match status" value="1"/>
</dbReference>
<dbReference type="SMART" id="SM00644">
    <property type="entry name" value="Ami_2"/>
    <property type="match status" value="1"/>
</dbReference>
<dbReference type="EC" id="3.5.1.28" evidence="2"/>
<dbReference type="InterPro" id="IPR002502">
    <property type="entry name" value="Amidase_domain"/>
</dbReference>
<reference evidence="7 8" key="1">
    <citation type="submission" date="2023-12" db="EMBL/GenBank/DDBJ databases">
        <title>Stenotrophomonas guangdongensis sp. nov., isolated from wilted pepper plants (Capsicum annuum).</title>
        <authorList>
            <person name="Qiu M."/>
            <person name="Li Y."/>
            <person name="Liu Q."/>
            <person name="Zhang X."/>
            <person name="Huang Y."/>
            <person name="Guo R."/>
            <person name="Hu M."/>
            <person name="Zhou J."/>
            <person name="Zhou X."/>
        </authorList>
    </citation>
    <scope>NUCLEOTIDE SEQUENCE [LARGE SCALE GENOMIC DNA]</scope>
    <source>
        <strain evidence="7 8">MH1</strain>
    </source>
</reference>
<gene>
    <name evidence="7" type="ORF">VA603_11595</name>
</gene>
<dbReference type="EMBL" id="JAYFUH010000221">
    <property type="protein sequence ID" value="MEA5668180.1"/>
    <property type="molecule type" value="Genomic_DNA"/>
</dbReference>
<feature type="signal peptide" evidence="5">
    <location>
        <begin position="1"/>
        <end position="24"/>
    </location>
</feature>
<evidence type="ECO:0000256" key="5">
    <source>
        <dbReference type="SAM" id="SignalP"/>
    </source>
</evidence>
<dbReference type="PANTHER" id="PTHR30417">
    <property type="entry name" value="N-ACETYLMURAMOYL-L-ALANINE AMIDASE AMID"/>
    <property type="match status" value="1"/>
</dbReference>
<proteinExistence type="predicted"/>
<organism evidence="7 8">
    <name type="scientific">Stenotrophomonas capsici</name>
    <dbReference type="NCBI Taxonomy" id="3110230"/>
    <lineage>
        <taxon>Bacteria</taxon>
        <taxon>Pseudomonadati</taxon>
        <taxon>Pseudomonadota</taxon>
        <taxon>Gammaproteobacteria</taxon>
        <taxon>Lysobacterales</taxon>
        <taxon>Lysobacteraceae</taxon>
        <taxon>Stenotrophomonas</taxon>
    </lineage>
</organism>
<keyword evidence="5" id="KW-0732">Signal</keyword>
<dbReference type="Pfam" id="PF01510">
    <property type="entry name" value="Amidase_2"/>
    <property type="match status" value="1"/>
</dbReference>
<dbReference type="Gene3D" id="2.60.120.430">
    <property type="entry name" value="Galactose-binding lectin"/>
    <property type="match status" value="1"/>
</dbReference>
<evidence type="ECO:0000256" key="1">
    <source>
        <dbReference type="ARBA" id="ARBA00001561"/>
    </source>
</evidence>
<keyword evidence="3" id="KW-0378">Hydrolase</keyword>
<comment type="catalytic activity">
    <reaction evidence="1">
        <text>Hydrolyzes the link between N-acetylmuramoyl residues and L-amino acid residues in certain cell-wall glycopeptides.</text>
        <dbReference type="EC" id="3.5.1.28"/>
    </reaction>
</comment>
<dbReference type="PANTHER" id="PTHR30417:SF1">
    <property type="entry name" value="N-ACETYLMURAMOYL-L-ALANINE AMIDASE AMID"/>
    <property type="match status" value="1"/>
</dbReference>
<accession>A0ABU5V6R9</accession>
<comment type="caution">
    <text evidence="7">The sequence shown here is derived from an EMBL/GenBank/DDBJ whole genome shotgun (WGS) entry which is preliminary data.</text>
</comment>
<dbReference type="RefSeq" id="WP_323438940.1">
    <property type="nucleotide sequence ID" value="NZ_JAYFUH010000221.1"/>
</dbReference>
<dbReference type="InterPro" id="IPR036505">
    <property type="entry name" value="Amidase/PGRP_sf"/>
</dbReference>
<evidence type="ECO:0000256" key="2">
    <source>
        <dbReference type="ARBA" id="ARBA00011901"/>
    </source>
</evidence>
<evidence type="ECO:0000256" key="4">
    <source>
        <dbReference type="ARBA" id="ARBA00023316"/>
    </source>
</evidence>
<name>A0ABU5V6R9_9GAMM</name>
<feature type="domain" description="N-acetylmuramoyl-L-alanine amidase" evidence="6">
    <location>
        <begin position="304"/>
        <end position="449"/>
    </location>
</feature>